<dbReference type="Proteomes" id="UP001221757">
    <property type="component" value="Unassembled WGS sequence"/>
</dbReference>
<reference evidence="3" key="1">
    <citation type="submission" date="2023-03" db="EMBL/GenBank/DDBJ databases">
        <title>Massive genome expansion in bonnet fungi (Mycena s.s.) driven by repeated elements and novel gene families across ecological guilds.</title>
        <authorList>
            <consortium name="Lawrence Berkeley National Laboratory"/>
            <person name="Harder C.B."/>
            <person name="Miyauchi S."/>
            <person name="Viragh M."/>
            <person name="Kuo A."/>
            <person name="Thoen E."/>
            <person name="Andreopoulos B."/>
            <person name="Lu D."/>
            <person name="Skrede I."/>
            <person name="Drula E."/>
            <person name="Henrissat B."/>
            <person name="Morin E."/>
            <person name="Kohler A."/>
            <person name="Barry K."/>
            <person name="LaButti K."/>
            <person name="Morin E."/>
            <person name="Salamov A."/>
            <person name="Lipzen A."/>
            <person name="Mereny Z."/>
            <person name="Hegedus B."/>
            <person name="Baldrian P."/>
            <person name="Stursova M."/>
            <person name="Weitz H."/>
            <person name="Taylor A."/>
            <person name="Grigoriev I.V."/>
            <person name="Nagy L.G."/>
            <person name="Martin F."/>
            <person name="Kauserud H."/>
        </authorList>
    </citation>
    <scope>NUCLEOTIDE SEQUENCE</scope>
    <source>
        <strain evidence="3">CBHHK067</strain>
    </source>
</reference>
<protein>
    <recommendedName>
        <fullName evidence="5">Asteroid domain-containing protein</fullName>
    </recommendedName>
</protein>
<dbReference type="PANTHER" id="PTHR15665:SF1">
    <property type="entry name" value="PROTEIN ASTEROID HOMOLOG 1"/>
    <property type="match status" value="1"/>
</dbReference>
<dbReference type="PANTHER" id="PTHR15665">
    <property type="entry name" value="ASTEROID PROTEIN"/>
    <property type="match status" value="1"/>
</dbReference>
<evidence type="ECO:0008006" key="5">
    <source>
        <dbReference type="Google" id="ProtNLM"/>
    </source>
</evidence>
<accession>A0AAD7DGK5</accession>
<comment type="caution">
    <text evidence="3">The sequence shown here is derived from an EMBL/GenBank/DDBJ whole genome shotgun (WGS) entry which is preliminary data.</text>
</comment>
<dbReference type="EMBL" id="JARKIE010000063">
    <property type="protein sequence ID" value="KAJ7690731.1"/>
    <property type="molecule type" value="Genomic_DNA"/>
</dbReference>
<dbReference type="Gene3D" id="3.40.50.1010">
    <property type="entry name" value="5'-nuclease"/>
    <property type="match status" value="1"/>
</dbReference>
<name>A0AAD7DGK5_MYCRO</name>
<proteinExistence type="inferred from homology"/>
<comment type="similarity">
    <text evidence="1">Belongs to the asteroid family.</text>
</comment>
<dbReference type="InterPro" id="IPR029060">
    <property type="entry name" value="PIN-like_dom_sf"/>
</dbReference>
<evidence type="ECO:0000313" key="3">
    <source>
        <dbReference type="EMBL" id="KAJ7690731.1"/>
    </source>
</evidence>
<keyword evidence="4" id="KW-1185">Reference proteome</keyword>
<dbReference type="AlphaFoldDB" id="A0AAD7DGK5"/>
<organism evidence="3 4">
    <name type="scientific">Mycena rosella</name>
    <name type="common">Pink bonnet</name>
    <name type="synonym">Agaricus rosellus</name>
    <dbReference type="NCBI Taxonomy" id="1033263"/>
    <lineage>
        <taxon>Eukaryota</taxon>
        <taxon>Fungi</taxon>
        <taxon>Dikarya</taxon>
        <taxon>Basidiomycota</taxon>
        <taxon>Agaricomycotina</taxon>
        <taxon>Agaricomycetes</taxon>
        <taxon>Agaricomycetidae</taxon>
        <taxon>Agaricales</taxon>
        <taxon>Marasmiineae</taxon>
        <taxon>Mycenaceae</taxon>
        <taxon>Mycena</taxon>
    </lineage>
</organism>
<evidence type="ECO:0000313" key="4">
    <source>
        <dbReference type="Proteomes" id="UP001221757"/>
    </source>
</evidence>
<sequence length="820" mass="90398">MGVHGLSTYLRENRRLSETYCIPAGDPQTNRIKIVVDGWSFIYDLYRSSGLPWVYGGDYSAFRKVVTTVVNAWSREFDAICFVFDGACPSLKFSTLVSRLAQSNISHSLIFFRTSEASRSSPRFLNETRIIPPLSYTACLDALKAICQTTDSVTIHYADEEGDPYAVELAGKLGAFVVGSDSDFVILNSEGYRGYIPLDEMVWNIPTLDEQVPTAEEAEEGFQQVRKPKARKKIVNSSSGRGIIPPDSTSGLSLSFTAYNPEVLAAHLKLPVTLLPLLGALVGNDFSNQSASPRRNVQLLFFERQLSLTQRINRVAATMQSILSASSQKGKQKVVGGVMDLIDRTVNALLVRSISSMGSGEVEAIIERIVEATLQYALPRNEDDALDLWPTDICALHEADICPILPMFSRLVADEALLEERESDDELLKRNELRGRYLSAYRRGHLHAKVLDSLHTGTSWPRLFLETPDLETVSRVVSRPLRQWGYAILHDTVGLPSSSDEDETASDIDASTVDVDDEEDSEDELIDVVESDSEDDRGGADLLAPLRGALQRLHTADDDSTAPTSSSRTRDARSLIITEYVRRGTRIAEEPVIVPSISGLLSSISSTDFAPTNRVPVLLQPEQDRFTILLRALKSDANPVRSLPPDKLAVALCLRWVLLTFHLRALETGSKEREKERWTRKEARCFLAAFSWSAEENTSAGEEKTLPDILDRNVQLTAHVLTALESIDHLAQILLVSDRLPSPASAFSGSDFHSCLTGIKALDVPDTLWDACVGDIEETFAEERKKKPKKSKETAALPVAGSGKKVKGASLFDLLADAEA</sequence>
<dbReference type="SUPFAM" id="SSF88723">
    <property type="entry name" value="PIN domain-like"/>
    <property type="match status" value="1"/>
</dbReference>
<evidence type="ECO:0000256" key="1">
    <source>
        <dbReference type="ARBA" id="ARBA00007398"/>
    </source>
</evidence>
<dbReference type="InterPro" id="IPR026832">
    <property type="entry name" value="Asteroid"/>
</dbReference>
<feature type="region of interest" description="Disordered" evidence="2">
    <location>
        <begin position="495"/>
        <end position="522"/>
    </location>
</feature>
<gene>
    <name evidence="3" type="ORF">B0H17DRAFT_1011484</name>
</gene>
<evidence type="ECO:0000256" key="2">
    <source>
        <dbReference type="SAM" id="MobiDB-lite"/>
    </source>
</evidence>